<feature type="domain" description="Transcription elongation factor Eaf N-terminal" evidence="2">
    <location>
        <begin position="18"/>
        <end position="118"/>
    </location>
</feature>
<accession>A0A1V8T5U0</accession>
<evidence type="ECO:0000256" key="1">
    <source>
        <dbReference type="SAM" id="MobiDB-lite"/>
    </source>
</evidence>
<dbReference type="InParanoid" id="A0A1V8T5U0"/>
<feature type="region of interest" description="Disordered" evidence="1">
    <location>
        <begin position="133"/>
        <end position="281"/>
    </location>
</feature>
<dbReference type="Proteomes" id="UP000192596">
    <property type="component" value="Unassembled WGS sequence"/>
</dbReference>
<evidence type="ECO:0000313" key="4">
    <source>
        <dbReference type="Proteomes" id="UP000192596"/>
    </source>
</evidence>
<feature type="region of interest" description="Disordered" evidence="1">
    <location>
        <begin position="23"/>
        <end position="70"/>
    </location>
</feature>
<evidence type="ECO:0000313" key="3">
    <source>
        <dbReference type="EMBL" id="OQO06773.1"/>
    </source>
</evidence>
<feature type="region of interest" description="Disordered" evidence="1">
    <location>
        <begin position="296"/>
        <end position="380"/>
    </location>
</feature>
<feature type="compositionally biased region" description="Acidic residues" evidence="1">
    <location>
        <begin position="343"/>
        <end position="352"/>
    </location>
</feature>
<dbReference type="AlphaFoldDB" id="A0A1V8T5U0"/>
<sequence length="380" mass="40998">MTAAVASSSIDLTTTSSYSIRLGSSLRTESSTTKRRCIRYNHKPDFSSSSKVSSKLSSGSSARPSSLELSEGAKTWRYAGESRKEEDLYVLMLGGGDGKEAVLERVEEVQSLNLVKTPDGNDPAELERQYPHIAADDSTLEDDHVNGDNDDKIDPNNPFDFRHYLGEPLRPSISGKTNGAGRSTSHLQSSPHLSSTPRLSHPPAASKPQSFKRNAPSSSNPKPTTTKRPKPAVQSSSSQPVPSVRLDRKASLRYPAQEDDSDDGQLIIENPRGSSKPQSSMHLALSGAFDVMPKSKGPISLHEAMSSREASPAVNVEEGEEDGDVEMLELGSPVKGVGKEGAEEGEAEDDMERELARAFEEEAESAARAVESDEDISEED</sequence>
<comment type="caution">
    <text evidence="3">The sequence shown here is derived from an EMBL/GenBank/DDBJ whole genome shotgun (WGS) entry which is preliminary data.</text>
</comment>
<keyword evidence="4" id="KW-1185">Reference proteome</keyword>
<feature type="compositionally biased region" description="Polar residues" evidence="1">
    <location>
        <begin position="272"/>
        <end position="281"/>
    </location>
</feature>
<protein>
    <recommendedName>
        <fullName evidence="2">Transcription elongation factor Eaf N-terminal domain-containing protein</fullName>
    </recommendedName>
</protein>
<dbReference type="OrthoDB" id="125903at2759"/>
<reference evidence="4" key="1">
    <citation type="submission" date="2017-03" db="EMBL/GenBank/DDBJ databases">
        <title>Genomes of endolithic fungi from Antarctica.</title>
        <authorList>
            <person name="Coleine C."/>
            <person name="Masonjones S."/>
            <person name="Stajich J.E."/>
        </authorList>
    </citation>
    <scope>NUCLEOTIDE SEQUENCE [LARGE SCALE GENOMIC DNA]</scope>
    <source>
        <strain evidence="4">CCFEE 5527</strain>
    </source>
</reference>
<organism evidence="3 4">
    <name type="scientific">Cryoendolithus antarcticus</name>
    <dbReference type="NCBI Taxonomy" id="1507870"/>
    <lineage>
        <taxon>Eukaryota</taxon>
        <taxon>Fungi</taxon>
        <taxon>Dikarya</taxon>
        <taxon>Ascomycota</taxon>
        <taxon>Pezizomycotina</taxon>
        <taxon>Dothideomycetes</taxon>
        <taxon>Dothideomycetidae</taxon>
        <taxon>Cladosporiales</taxon>
        <taxon>Cladosporiaceae</taxon>
        <taxon>Cryoendolithus</taxon>
    </lineage>
</organism>
<dbReference type="InterPro" id="IPR019194">
    <property type="entry name" value="Tscrpt_elong_fac_Eaf_N"/>
</dbReference>
<feature type="compositionally biased region" description="Polar residues" evidence="1">
    <location>
        <begin position="174"/>
        <end position="198"/>
    </location>
</feature>
<feature type="compositionally biased region" description="Acidic residues" evidence="1">
    <location>
        <begin position="317"/>
        <end position="327"/>
    </location>
</feature>
<gene>
    <name evidence="3" type="ORF">B0A48_08561</name>
</gene>
<name>A0A1V8T5U0_9PEZI</name>
<dbReference type="STRING" id="1507870.A0A1V8T5U0"/>
<evidence type="ECO:0000259" key="2">
    <source>
        <dbReference type="Pfam" id="PF09816"/>
    </source>
</evidence>
<feature type="compositionally biased region" description="Basic and acidic residues" evidence="1">
    <location>
        <begin position="141"/>
        <end position="165"/>
    </location>
</feature>
<dbReference type="Pfam" id="PF09816">
    <property type="entry name" value="EAF"/>
    <property type="match status" value="1"/>
</dbReference>
<feature type="compositionally biased region" description="Low complexity" evidence="1">
    <location>
        <begin position="231"/>
        <end position="244"/>
    </location>
</feature>
<feature type="compositionally biased region" description="Low complexity" evidence="1">
    <location>
        <begin position="47"/>
        <end position="70"/>
    </location>
</feature>
<dbReference type="EMBL" id="NAJO01000016">
    <property type="protein sequence ID" value="OQO06773.1"/>
    <property type="molecule type" value="Genomic_DNA"/>
</dbReference>
<proteinExistence type="predicted"/>